<name>A0A3L9Y7H0_9FLAO</name>
<reference evidence="2 3" key="1">
    <citation type="submission" date="2018-10" db="EMBL/GenBank/DDBJ databases">
        <title>Genomic Encyclopedia of Archaeal and Bacterial Type Strains, Phase II (KMG-II): from individual species to whole genera.</title>
        <authorList>
            <person name="Goeker M."/>
        </authorList>
    </citation>
    <scope>NUCLEOTIDE SEQUENCE [LARGE SCALE GENOMIC DNA]</scope>
    <source>
        <strain evidence="2 3">DSM 23424</strain>
    </source>
</reference>
<protein>
    <submittedName>
        <fullName evidence="2">Threonine/homoserine/homoserine lactone efflux protein</fullName>
    </submittedName>
</protein>
<keyword evidence="1" id="KW-0812">Transmembrane</keyword>
<keyword evidence="1" id="KW-0472">Membrane</keyword>
<proteinExistence type="predicted"/>
<feature type="transmembrane region" description="Helical" evidence="1">
    <location>
        <begin position="112"/>
        <end position="131"/>
    </location>
</feature>
<feature type="transmembrane region" description="Helical" evidence="1">
    <location>
        <begin position="151"/>
        <end position="170"/>
    </location>
</feature>
<feature type="transmembrane region" description="Helical" evidence="1">
    <location>
        <begin position="6"/>
        <end position="27"/>
    </location>
</feature>
<keyword evidence="3" id="KW-1185">Reference proteome</keyword>
<evidence type="ECO:0000313" key="3">
    <source>
        <dbReference type="Proteomes" id="UP000271339"/>
    </source>
</evidence>
<accession>A0A3L9Y7H0</accession>
<feature type="transmembrane region" description="Helical" evidence="1">
    <location>
        <begin position="39"/>
        <end position="60"/>
    </location>
</feature>
<dbReference type="OrthoDB" id="1161040at2"/>
<dbReference type="RefSeq" id="WP_147437308.1">
    <property type="nucleotide sequence ID" value="NZ_REFC01000017.1"/>
</dbReference>
<feature type="transmembrane region" description="Helical" evidence="1">
    <location>
        <begin position="191"/>
        <end position="209"/>
    </location>
</feature>
<comment type="caution">
    <text evidence="2">The sequence shown here is derived from an EMBL/GenBank/DDBJ whole genome shotgun (WGS) entry which is preliminary data.</text>
</comment>
<evidence type="ECO:0000313" key="2">
    <source>
        <dbReference type="EMBL" id="RMA56661.1"/>
    </source>
</evidence>
<feature type="transmembrane region" description="Helical" evidence="1">
    <location>
        <begin position="72"/>
        <end position="91"/>
    </location>
</feature>
<organism evidence="2 3">
    <name type="scientific">Ulvibacter antarcticus</name>
    <dbReference type="NCBI Taxonomy" id="442714"/>
    <lineage>
        <taxon>Bacteria</taxon>
        <taxon>Pseudomonadati</taxon>
        <taxon>Bacteroidota</taxon>
        <taxon>Flavobacteriia</taxon>
        <taxon>Flavobacteriales</taxon>
        <taxon>Flavobacteriaceae</taxon>
        <taxon>Ulvibacter</taxon>
    </lineage>
</organism>
<sequence length="210" mass="23265">MFLLYLLLGMLISILGTIPMSATNISVIATTKEESLPKALPIAFGAGLGEMMLAVIAVFYSNSIANFFETNQWIQITSVVIFIIIGFLFIFPKLVDVDFKVDSSGQKRPSKFITGFLLGFLNPGGVLYYILAVSLAQQYIISISKVSPLLFLMLFFAGVYIGKWVTLYVYGKLSAKFEDKERGKNTKMYRIIGIILVVISTAQGIRMLIS</sequence>
<keyword evidence="1" id="KW-1133">Transmembrane helix</keyword>
<gene>
    <name evidence="2" type="ORF">BXY75_3367</name>
</gene>
<dbReference type="AlphaFoldDB" id="A0A3L9Y7H0"/>
<evidence type="ECO:0000256" key="1">
    <source>
        <dbReference type="SAM" id="Phobius"/>
    </source>
</evidence>
<dbReference type="EMBL" id="REFC01000017">
    <property type="protein sequence ID" value="RMA56661.1"/>
    <property type="molecule type" value="Genomic_DNA"/>
</dbReference>
<dbReference type="Proteomes" id="UP000271339">
    <property type="component" value="Unassembled WGS sequence"/>
</dbReference>